<dbReference type="InterPro" id="IPR011008">
    <property type="entry name" value="Dimeric_a/b-barrel"/>
</dbReference>
<proteinExistence type="predicted"/>
<dbReference type="SUPFAM" id="SSF54909">
    <property type="entry name" value="Dimeric alpha+beta barrel"/>
    <property type="match status" value="1"/>
</dbReference>
<gene>
    <name evidence="5" type="ORF">ACFPOB_07995</name>
</gene>
<dbReference type="SUPFAM" id="SSF46785">
    <property type="entry name" value="Winged helix' DNA-binding domain"/>
    <property type="match status" value="1"/>
</dbReference>
<dbReference type="InterPro" id="IPR019888">
    <property type="entry name" value="Tscrpt_reg_AsnC-like"/>
</dbReference>
<dbReference type="InterPro" id="IPR036390">
    <property type="entry name" value="WH_DNA-bd_sf"/>
</dbReference>
<dbReference type="EMBL" id="JBHSLW010000009">
    <property type="protein sequence ID" value="MFC5419501.1"/>
    <property type="molecule type" value="Genomic_DNA"/>
</dbReference>
<dbReference type="PANTHER" id="PTHR30154">
    <property type="entry name" value="LEUCINE-RESPONSIVE REGULATORY PROTEIN"/>
    <property type="match status" value="1"/>
</dbReference>
<evidence type="ECO:0000313" key="6">
    <source>
        <dbReference type="Proteomes" id="UP001596053"/>
    </source>
</evidence>
<organism evidence="5 6">
    <name type="scientific">Bosea eneae</name>
    <dbReference type="NCBI Taxonomy" id="151454"/>
    <lineage>
        <taxon>Bacteria</taxon>
        <taxon>Pseudomonadati</taxon>
        <taxon>Pseudomonadota</taxon>
        <taxon>Alphaproteobacteria</taxon>
        <taxon>Hyphomicrobiales</taxon>
        <taxon>Boseaceae</taxon>
        <taxon>Bosea</taxon>
    </lineage>
</organism>
<reference evidence="6" key="1">
    <citation type="journal article" date="2019" name="Int. J. Syst. Evol. Microbiol.">
        <title>The Global Catalogue of Microorganisms (GCM) 10K type strain sequencing project: providing services to taxonomists for standard genome sequencing and annotation.</title>
        <authorList>
            <consortium name="The Broad Institute Genomics Platform"/>
            <consortium name="The Broad Institute Genome Sequencing Center for Infectious Disease"/>
            <person name="Wu L."/>
            <person name="Ma J."/>
        </authorList>
    </citation>
    <scope>NUCLEOTIDE SEQUENCE [LARGE SCALE GENOMIC DNA]</scope>
    <source>
        <strain evidence="6">NCAIM B.01391</strain>
    </source>
</reference>
<evidence type="ECO:0000256" key="3">
    <source>
        <dbReference type="ARBA" id="ARBA00023163"/>
    </source>
</evidence>
<protein>
    <submittedName>
        <fullName evidence="5">Lrp/AsnC family transcriptional regulator</fullName>
    </submittedName>
</protein>
<dbReference type="PANTHER" id="PTHR30154:SF34">
    <property type="entry name" value="TRANSCRIPTIONAL REGULATOR AZLB"/>
    <property type="match status" value="1"/>
</dbReference>
<name>A0ABW0IPH4_9HYPH</name>
<keyword evidence="2" id="KW-0238">DNA-binding</keyword>
<evidence type="ECO:0000313" key="5">
    <source>
        <dbReference type="EMBL" id="MFC5419501.1"/>
    </source>
</evidence>
<dbReference type="Gene3D" id="3.30.70.920">
    <property type="match status" value="1"/>
</dbReference>
<dbReference type="Pfam" id="PF13412">
    <property type="entry name" value="HTH_24"/>
    <property type="match status" value="1"/>
</dbReference>
<comment type="caution">
    <text evidence="5">The sequence shown here is derived from an EMBL/GenBank/DDBJ whole genome shotgun (WGS) entry which is preliminary data.</text>
</comment>
<accession>A0ABW0IPH4</accession>
<feature type="domain" description="HTH asnC-type" evidence="4">
    <location>
        <begin position="9"/>
        <end position="70"/>
    </location>
</feature>
<dbReference type="RefSeq" id="WP_377797283.1">
    <property type="nucleotide sequence ID" value="NZ_JBHSLW010000009.1"/>
</dbReference>
<evidence type="ECO:0000256" key="2">
    <source>
        <dbReference type="ARBA" id="ARBA00023125"/>
    </source>
</evidence>
<dbReference type="Pfam" id="PF01037">
    <property type="entry name" value="AsnC_trans_reg"/>
    <property type="match status" value="1"/>
</dbReference>
<dbReference type="SMART" id="SM00344">
    <property type="entry name" value="HTH_ASNC"/>
    <property type="match status" value="1"/>
</dbReference>
<dbReference type="PROSITE" id="PS50956">
    <property type="entry name" value="HTH_ASNC_2"/>
    <property type="match status" value="1"/>
</dbReference>
<evidence type="ECO:0000259" key="4">
    <source>
        <dbReference type="PROSITE" id="PS50956"/>
    </source>
</evidence>
<evidence type="ECO:0000256" key="1">
    <source>
        <dbReference type="ARBA" id="ARBA00023015"/>
    </source>
</evidence>
<sequence>MSEPTAAALDAFDRAILSILQQDNTTPQRVIGEKVNLSAPAVQRRIRRMEKDGVITANVAIVEPAALGHPITIFVEIELVSETARDIDAAKRAFLAAPEVQQCYYVTGEVDFMLVVLVPSMAAYEALTRRLFFADANIRKFRTFVAMDRVKAGLSVPVGDHRLSGAGR</sequence>
<dbReference type="InterPro" id="IPR019887">
    <property type="entry name" value="Tscrpt_reg_AsnC/Lrp_C"/>
</dbReference>
<dbReference type="InterPro" id="IPR036388">
    <property type="entry name" value="WH-like_DNA-bd_sf"/>
</dbReference>
<dbReference type="Gene3D" id="1.10.10.10">
    <property type="entry name" value="Winged helix-like DNA-binding domain superfamily/Winged helix DNA-binding domain"/>
    <property type="match status" value="1"/>
</dbReference>
<keyword evidence="3" id="KW-0804">Transcription</keyword>
<dbReference type="PRINTS" id="PR00033">
    <property type="entry name" value="HTHASNC"/>
</dbReference>
<keyword evidence="6" id="KW-1185">Reference proteome</keyword>
<dbReference type="InterPro" id="IPR000485">
    <property type="entry name" value="AsnC-type_HTH_dom"/>
</dbReference>
<dbReference type="Proteomes" id="UP001596053">
    <property type="component" value="Unassembled WGS sequence"/>
</dbReference>
<keyword evidence="1" id="KW-0805">Transcription regulation</keyword>